<reference evidence="2 3" key="1">
    <citation type="submission" date="2018-11" db="EMBL/GenBank/DDBJ databases">
        <title>Trebonia kvetii gen.nov., sp.nov., a novel acidophilic actinobacterium, and proposal of the new actinobacterial family Treboniaceae fam. nov.</title>
        <authorList>
            <person name="Rapoport D."/>
            <person name="Sagova-Mareckova M."/>
            <person name="Sedlacek I."/>
            <person name="Provaznik J."/>
            <person name="Kralova S."/>
            <person name="Pavlinic D."/>
            <person name="Benes V."/>
            <person name="Kopecky J."/>
        </authorList>
    </citation>
    <scope>NUCLEOTIDE SEQUENCE [LARGE SCALE GENOMIC DNA]</scope>
    <source>
        <strain evidence="2 3">15Tr583</strain>
    </source>
</reference>
<name>A0A6P2BRM9_9ACTN</name>
<dbReference type="EMBL" id="RPFW01000006">
    <property type="protein sequence ID" value="TVZ01654.1"/>
    <property type="molecule type" value="Genomic_DNA"/>
</dbReference>
<evidence type="ECO:0000256" key="1">
    <source>
        <dbReference type="SAM" id="SignalP"/>
    </source>
</evidence>
<dbReference type="OrthoDB" id="3515089at2"/>
<feature type="chain" id="PRO_5027003035" evidence="1">
    <location>
        <begin position="26"/>
        <end position="357"/>
    </location>
</feature>
<dbReference type="RefSeq" id="WP_145858417.1">
    <property type="nucleotide sequence ID" value="NZ_RPFW01000006.1"/>
</dbReference>
<proteinExistence type="predicted"/>
<dbReference type="Proteomes" id="UP000460272">
    <property type="component" value="Unassembled WGS sequence"/>
</dbReference>
<gene>
    <name evidence="2" type="ORF">EAS64_29700</name>
</gene>
<keyword evidence="3" id="KW-1185">Reference proteome</keyword>
<sequence>MARKMLKVVAGAAALLSLGAGVANAATTSATASGWQSVGRSGVGGEVTAVTSVMYSGGKVAEFAFAFHGTKPSMYTRSGNGSWAFDTINVAKTGERIVSAKAIAPNEVLAATSLGRVLKRTGQTWTVLGAFGAEIGSASFLSASNVWVFGTSAKGGGNLGVWHFNGKAWTRVAKGYANGSAQSSKSVWAASGTTLEHWNGAKWTATSVAGFLSTRNATVSTIFTGGCGGCAPFAIVSEHAKPAGGGGPVVVLEYNGHAWVKVATYASGSAVPGAAAADGAAGLWFPVSEGAGKPARLLHYGNAHRTLTVATLPGLTTDPAGSAISSIAQIGASTRELAGGDAVGARGNLIAKIYYLS</sequence>
<comment type="caution">
    <text evidence="2">The sequence shown here is derived from an EMBL/GenBank/DDBJ whole genome shotgun (WGS) entry which is preliminary data.</text>
</comment>
<accession>A0A6P2BRM9</accession>
<feature type="signal peptide" evidence="1">
    <location>
        <begin position="1"/>
        <end position="25"/>
    </location>
</feature>
<protein>
    <submittedName>
        <fullName evidence="2">Uncharacterized protein</fullName>
    </submittedName>
</protein>
<evidence type="ECO:0000313" key="3">
    <source>
        <dbReference type="Proteomes" id="UP000460272"/>
    </source>
</evidence>
<evidence type="ECO:0000313" key="2">
    <source>
        <dbReference type="EMBL" id="TVZ01654.1"/>
    </source>
</evidence>
<keyword evidence="1" id="KW-0732">Signal</keyword>
<dbReference type="AlphaFoldDB" id="A0A6P2BRM9"/>
<organism evidence="2 3">
    <name type="scientific">Trebonia kvetii</name>
    <dbReference type="NCBI Taxonomy" id="2480626"/>
    <lineage>
        <taxon>Bacteria</taxon>
        <taxon>Bacillati</taxon>
        <taxon>Actinomycetota</taxon>
        <taxon>Actinomycetes</taxon>
        <taxon>Streptosporangiales</taxon>
        <taxon>Treboniaceae</taxon>
        <taxon>Trebonia</taxon>
    </lineage>
</organism>